<evidence type="ECO:0000256" key="2">
    <source>
        <dbReference type="ARBA" id="ARBA00023134"/>
    </source>
</evidence>
<name>A0AAF0R3T8_SOLVR</name>
<dbReference type="Pfam" id="PF02778">
    <property type="entry name" value="tRNA_int_endo_N"/>
    <property type="match status" value="1"/>
</dbReference>
<dbReference type="InterPro" id="IPR054696">
    <property type="entry name" value="GTP-eEF1A_C"/>
</dbReference>
<gene>
    <name evidence="5" type="ORF">MTR67_029202</name>
</gene>
<dbReference type="GO" id="GO:0006388">
    <property type="term" value="P:tRNA splicing, via endonucleolytic cleavage and ligation"/>
    <property type="evidence" value="ECO:0007669"/>
    <property type="project" value="InterPro"/>
</dbReference>
<dbReference type="GO" id="GO:0003676">
    <property type="term" value="F:nucleic acid binding"/>
    <property type="evidence" value="ECO:0007669"/>
    <property type="project" value="InterPro"/>
</dbReference>
<reference evidence="5" key="1">
    <citation type="submission" date="2023-08" db="EMBL/GenBank/DDBJ databases">
        <title>A de novo genome assembly of Solanum verrucosum Schlechtendal, a Mexican diploid species geographically isolated from the other diploid A-genome species in potato relatives.</title>
        <authorList>
            <person name="Hosaka K."/>
        </authorList>
    </citation>
    <scope>NUCLEOTIDE SEQUENCE</scope>
    <source>
        <tissue evidence="5">Young leaves</tissue>
    </source>
</reference>
<protein>
    <submittedName>
        <fullName evidence="5">Uncharacterized protein</fullName>
    </submittedName>
</protein>
<dbReference type="Gene3D" id="2.40.30.10">
    <property type="entry name" value="Translation factors"/>
    <property type="match status" value="2"/>
</dbReference>
<evidence type="ECO:0000256" key="1">
    <source>
        <dbReference type="ARBA" id="ARBA00022741"/>
    </source>
</evidence>
<dbReference type="Proteomes" id="UP001234989">
    <property type="component" value="Chromosome 6"/>
</dbReference>
<dbReference type="PANTHER" id="PTHR44830">
    <property type="entry name" value="ELONGATION FACTOR 1 ALPHA"/>
    <property type="match status" value="1"/>
</dbReference>
<dbReference type="AlphaFoldDB" id="A0AAF0R3T8"/>
<dbReference type="GO" id="GO:0005634">
    <property type="term" value="C:nucleus"/>
    <property type="evidence" value="ECO:0007669"/>
    <property type="project" value="UniProtKB-ARBA"/>
</dbReference>
<feature type="domain" description="tRNA intron endonuclease N-terminal" evidence="3">
    <location>
        <begin position="37"/>
        <end position="108"/>
    </location>
</feature>
<keyword evidence="1" id="KW-0547">Nucleotide-binding</keyword>
<dbReference type="GO" id="GO:0000213">
    <property type="term" value="F:tRNA-intron lyase activity"/>
    <property type="evidence" value="ECO:0007669"/>
    <property type="project" value="InterPro"/>
</dbReference>
<dbReference type="SUPFAM" id="SSF50465">
    <property type="entry name" value="EF-Tu/eEF-1alpha/eIF2-gamma C-terminal domain"/>
    <property type="match status" value="1"/>
</dbReference>
<keyword evidence="6" id="KW-1185">Reference proteome</keyword>
<dbReference type="SUPFAM" id="SSF53032">
    <property type="entry name" value="tRNA-intron endonuclease catalytic domain-like"/>
    <property type="match status" value="1"/>
</dbReference>
<evidence type="ECO:0000259" key="4">
    <source>
        <dbReference type="Pfam" id="PF22594"/>
    </source>
</evidence>
<accession>A0AAF0R3T8</accession>
<keyword evidence="2" id="KW-0342">GTP-binding</keyword>
<dbReference type="InterPro" id="IPR006678">
    <property type="entry name" value="tRNA_intron_Endonuc_N"/>
</dbReference>
<dbReference type="InterPro" id="IPR011856">
    <property type="entry name" value="tRNA_endonuc-like_dom_sf"/>
</dbReference>
<dbReference type="GO" id="GO:0005525">
    <property type="term" value="F:GTP binding"/>
    <property type="evidence" value="ECO:0007669"/>
    <property type="project" value="UniProtKB-KW"/>
</dbReference>
<evidence type="ECO:0000259" key="3">
    <source>
        <dbReference type="Pfam" id="PF02778"/>
    </source>
</evidence>
<dbReference type="Gene3D" id="3.40.1170.20">
    <property type="entry name" value="tRNA intron endonuclease, N-terminal domain"/>
    <property type="match status" value="1"/>
</dbReference>
<organism evidence="5 6">
    <name type="scientific">Solanum verrucosum</name>
    <dbReference type="NCBI Taxonomy" id="315347"/>
    <lineage>
        <taxon>Eukaryota</taxon>
        <taxon>Viridiplantae</taxon>
        <taxon>Streptophyta</taxon>
        <taxon>Embryophyta</taxon>
        <taxon>Tracheophyta</taxon>
        <taxon>Spermatophyta</taxon>
        <taxon>Magnoliopsida</taxon>
        <taxon>eudicotyledons</taxon>
        <taxon>Gunneridae</taxon>
        <taxon>Pentapetalae</taxon>
        <taxon>asterids</taxon>
        <taxon>lamiids</taxon>
        <taxon>Solanales</taxon>
        <taxon>Solanaceae</taxon>
        <taxon>Solanoideae</taxon>
        <taxon>Solaneae</taxon>
        <taxon>Solanum</taxon>
    </lineage>
</organism>
<feature type="domain" description="GTP-eEF1A C-terminal" evidence="4">
    <location>
        <begin position="233"/>
        <end position="269"/>
    </location>
</feature>
<dbReference type="Pfam" id="PF22594">
    <property type="entry name" value="GTP-eEF1A_C"/>
    <property type="match status" value="1"/>
</dbReference>
<dbReference type="InterPro" id="IPR036167">
    <property type="entry name" value="tRNA_intron_Endo_cat-like_sf"/>
</dbReference>
<evidence type="ECO:0000313" key="6">
    <source>
        <dbReference type="Proteomes" id="UP001234989"/>
    </source>
</evidence>
<sequence>MGSRWKGKGAQVKALADPISEIVSQLQYSLISSNSIGLLSGMSVLLKADAELTDLLNRACFGRPRVTSEKNEQWFQLSMEEAFYLQYSLKCIKVVDHNDTELNNDELWKHMTSKKETFPILSKAFSHLRSKNWVTRSGSQYGVDFVAYRHHLLWSIGGTPGDNVGFNLLNVAVKDLKHGFVASNSKDDLAKGSSNTSQVIILNHRVQIGNGDSPVLGCHTSLIAVKFTEILTKMIPTNPMVVETFSEYPPLGCFAVSNMCQTIVIGVIKNIDKKDPTGGKVTKAAQKK</sequence>
<proteinExistence type="predicted"/>
<dbReference type="InterPro" id="IPR009001">
    <property type="entry name" value="Transl_elong_EF1A/Init_IF2_C"/>
</dbReference>
<dbReference type="PANTHER" id="PTHR44830:SF1">
    <property type="entry name" value="TR-TYPE G DOMAIN-CONTAINING PROTEIN"/>
    <property type="match status" value="1"/>
</dbReference>
<dbReference type="EMBL" id="CP133617">
    <property type="protein sequence ID" value="WMV35817.1"/>
    <property type="molecule type" value="Genomic_DNA"/>
</dbReference>
<evidence type="ECO:0000313" key="5">
    <source>
        <dbReference type="EMBL" id="WMV35817.1"/>
    </source>
</evidence>
<dbReference type="Gene3D" id="3.40.1350.10">
    <property type="match status" value="1"/>
</dbReference>